<feature type="compositionally biased region" description="Polar residues" evidence="1">
    <location>
        <begin position="382"/>
        <end position="395"/>
    </location>
</feature>
<feature type="region of interest" description="Disordered" evidence="1">
    <location>
        <begin position="101"/>
        <end position="121"/>
    </location>
</feature>
<keyword evidence="3" id="KW-1185">Reference proteome</keyword>
<reference evidence="2 3" key="1">
    <citation type="submission" date="2017-12" db="EMBL/GenBank/DDBJ databases">
        <title>Integrating genomic resources of turbot (Scophthalmus maximus) in depth evaluation of genetic and physical mapping variation across individuals.</title>
        <authorList>
            <person name="Martinez P."/>
        </authorList>
    </citation>
    <scope>NUCLEOTIDE SEQUENCE [LARGE SCALE GENOMIC DNA]</scope>
</reference>
<evidence type="ECO:0000256" key="1">
    <source>
        <dbReference type="SAM" id="MobiDB-lite"/>
    </source>
</evidence>
<gene>
    <name evidence="2" type="ORF">SMAX5B_009284</name>
</gene>
<protein>
    <submittedName>
        <fullName evidence="2">Uncharacterized protein</fullName>
    </submittedName>
</protein>
<sequence>MGSPDTTIMVTISMTVLTTIPTIVIKHNNFPTVKRTSYITTTTPPGPKRAVSSIQLPSKGILKNKKPFTDIRKAKSMEVLSPRVSKGQDMSAQKANQNNVTIANSSPLPPTLHIPNTSTSTHLSRCTQTLVTKDPTAPRDPLLRVQEQALDMSLHLQNLIHPGPETQPPQLPVTVQRGVVDTICNIWGIQNNAGLLETHTGTKQANNLLGEHLHIASESLSSERKYLQKRVSQLGSELEDAHRTIAALENINVPCLIKDLLEKHFHSAEAVQNILTTFAPISHSASPPQGNFQIHTPKMEEAAHDRLTKSEAGLQRVTAFMPFKQGVPTTATGACLSNQHELSHSPPISVADISTAIYKKMAAGYAARPQPLYPQSQQQPPLVTSHTDTPPNRQQAHVGGDSWGGYEGVKVTLLEQDVVDVTSMSAQQILDDFMQQLQAHNEVGGGTEPQVRQEWVGGAEHTGKVAE</sequence>
<feature type="region of interest" description="Disordered" evidence="1">
    <location>
        <begin position="371"/>
        <end position="402"/>
    </location>
</feature>
<evidence type="ECO:0000313" key="3">
    <source>
        <dbReference type="Proteomes" id="UP000246464"/>
    </source>
</evidence>
<evidence type="ECO:0000313" key="2">
    <source>
        <dbReference type="EMBL" id="AWP11978.1"/>
    </source>
</evidence>
<organism evidence="2 3">
    <name type="scientific">Scophthalmus maximus</name>
    <name type="common">Turbot</name>
    <name type="synonym">Psetta maxima</name>
    <dbReference type="NCBI Taxonomy" id="52904"/>
    <lineage>
        <taxon>Eukaryota</taxon>
        <taxon>Metazoa</taxon>
        <taxon>Chordata</taxon>
        <taxon>Craniata</taxon>
        <taxon>Vertebrata</taxon>
        <taxon>Euteleostomi</taxon>
        <taxon>Actinopterygii</taxon>
        <taxon>Neopterygii</taxon>
        <taxon>Teleostei</taxon>
        <taxon>Neoteleostei</taxon>
        <taxon>Acanthomorphata</taxon>
        <taxon>Carangaria</taxon>
        <taxon>Pleuronectiformes</taxon>
        <taxon>Pleuronectoidei</taxon>
        <taxon>Scophthalmidae</taxon>
        <taxon>Scophthalmus</taxon>
    </lineage>
</organism>
<dbReference type="EMBL" id="CP026255">
    <property type="protein sequence ID" value="AWP11978.1"/>
    <property type="molecule type" value="Genomic_DNA"/>
</dbReference>
<feature type="compositionally biased region" description="Low complexity" evidence="1">
    <location>
        <begin position="371"/>
        <end position="381"/>
    </location>
</feature>
<dbReference type="AlphaFoldDB" id="A0A2U9C6C7"/>
<accession>A0A2U9C6C7</accession>
<name>A0A2U9C6C7_SCOMX</name>
<proteinExistence type="predicted"/>
<dbReference type="Proteomes" id="UP000246464">
    <property type="component" value="Chromosome 13"/>
</dbReference>